<proteinExistence type="predicted"/>
<feature type="non-terminal residue" evidence="2">
    <location>
        <position position="1"/>
    </location>
</feature>
<gene>
    <name evidence="2" type="ORF">AVDCRST_MAG77-5412</name>
</gene>
<dbReference type="AlphaFoldDB" id="A0A6J4K8X9"/>
<feature type="region of interest" description="Disordered" evidence="1">
    <location>
        <begin position="1"/>
        <end position="64"/>
    </location>
</feature>
<dbReference type="EMBL" id="CADCTC010000283">
    <property type="protein sequence ID" value="CAA9298573.1"/>
    <property type="molecule type" value="Genomic_DNA"/>
</dbReference>
<sequence length="124" mass="12131">ERHWAGRGHSADRASGGGGAGCRDRRGCPGRDGAAGAGGTTLRPGVGRSERVLPARRRAPGTLRRPAACGAAGLARQLGAAAPPLAHASGESDVHCACPGGQPGGGHAAVLATGGRLYRLTAAV</sequence>
<name>A0A6J4K8X9_9CHLR</name>
<evidence type="ECO:0000256" key="1">
    <source>
        <dbReference type="SAM" id="MobiDB-lite"/>
    </source>
</evidence>
<protein>
    <submittedName>
        <fullName evidence="2">Uncharacterized protein</fullName>
    </submittedName>
</protein>
<reference evidence="2" key="1">
    <citation type="submission" date="2020-02" db="EMBL/GenBank/DDBJ databases">
        <authorList>
            <person name="Meier V. D."/>
        </authorList>
    </citation>
    <scope>NUCLEOTIDE SEQUENCE</scope>
    <source>
        <strain evidence="2">AVDCRST_MAG77</strain>
    </source>
</reference>
<organism evidence="2">
    <name type="scientific">uncultured Chloroflexota bacterium</name>
    <dbReference type="NCBI Taxonomy" id="166587"/>
    <lineage>
        <taxon>Bacteria</taxon>
        <taxon>Bacillati</taxon>
        <taxon>Chloroflexota</taxon>
        <taxon>environmental samples</taxon>
    </lineage>
</organism>
<accession>A0A6J4K8X9</accession>
<evidence type="ECO:0000313" key="2">
    <source>
        <dbReference type="EMBL" id="CAA9298573.1"/>
    </source>
</evidence>
<feature type="non-terminal residue" evidence="2">
    <location>
        <position position="124"/>
    </location>
</feature>